<keyword evidence="2" id="KW-1185">Reference proteome</keyword>
<protein>
    <submittedName>
        <fullName evidence="1">Uncharacterized protein</fullName>
    </submittedName>
</protein>
<sequence>MICYLKLYDYIGMDNVMPGITRNLPFPPDGHTTRTANGISIVSRAYEATSFRDTH</sequence>
<proteinExistence type="predicted"/>
<dbReference type="Proteomes" id="UP000319478">
    <property type="component" value="Unassembled WGS sequence"/>
</dbReference>
<gene>
    <name evidence="1" type="ORF">GHA01_21720</name>
</gene>
<dbReference type="EMBL" id="BJNN01000115">
    <property type="protein sequence ID" value="GEC64323.1"/>
    <property type="molecule type" value="Genomic_DNA"/>
</dbReference>
<comment type="caution">
    <text evidence="1">The sequence shown here is derived from an EMBL/GenBank/DDBJ whole genome shotgun (WGS) entry which is preliminary data.</text>
</comment>
<name>A0ABQ0SGE0_NOVHA</name>
<evidence type="ECO:0000313" key="2">
    <source>
        <dbReference type="Proteomes" id="UP000319478"/>
    </source>
</evidence>
<organism evidence="1 2">
    <name type="scientific">Novacetimonas hansenii</name>
    <name type="common">Komagataeibacter hansenii</name>
    <dbReference type="NCBI Taxonomy" id="436"/>
    <lineage>
        <taxon>Bacteria</taxon>
        <taxon>Pseudomonadati</taxon>
        <taxon>Pseudomonadota</taxon>
        <taxon>Alphaproteobacteria</taxon>
        <taxon>Acetobacterales</taxon>
        <taxon>Acetobacteraceae</taxon>
        <taxon>Novacetimonas</taxon>
    </lineage>
</organism>
<reference evidence="1 2" key="1">
    <citation type="submission" date="2019-06" db="EMBL/GenBank/DDBJ databases">
        <title>Whole genome shotgun sequence of Komagataeibacter hansenii NBRC 14820.</title>
        <authorList>
            <person name="Hosoyama A."/>
            <person name="Uohara A."/>
            <person name="Ohji S."/>
            <person name="Ichikawa N."/>
        </authorList>
    </citation>
    <scope>NUCLEOTIDE SEQUENCE [LARGE SCALE GENOMIC DNA]</scope>
    <source>
        <strain evidence="1 2">NBRC 14820</strain>
    </source>
</reference>
<accession>A0ABQ0SGE0</accession>
<evidence type="ECO:0000313" key="1">
    <source>
        <dbReference type="EMBL" id="GEC64323.1"/>
    </source>
</evidence>